<dbReference type="Pfam" id="PF02548">
    <property type="entry name" value="Pantoate_transf"/>
    <property type="match status" value="1"/>
</dbReference>
<keyword evidence="11" id="KW-0489">Methyltransferase</keyword>
<evidence type="ECO:0000256" key="1">
    <source>
        <dbReference type="ARBA" id="ARBA00005033"/>
    </source>
</evidence>
<dbReference type="GO" id="GO:0005737">
    <property type="term" value="C:cytoplasm"/>
    <property type="evidence" value="ECO:0007669"/>
    <property type="project" value="UniProtKB-SubCell"/>
</dbReference>
<evidence type="ECO:0000256" key="7">
    <source>
        <dbReference type="HAMAP-Rule" id="MF_00156"/>
    </source>
</evidence>
<comment type="subunit">
    <text evidence="3 7">Homodecamer; pentamer of dimers.</text>
</comment>
<dbReference type="GO" id="GO:0032259">
    <property type="term" value="P:methylation"/>
    <property type="evidence" value="ECO:0007669"/>
    <property type="project" value="UniProtKB-KW"/>
</dbReference>
<evidence type="ECO:0000256" key="9">
    <source>
        <dbReference type="PIRSR" id="PIRSR000388-2"/>
    </source>
</evidence>
<dbReference type="FunFam" id="3.20.20.60:FF:000003">
    <property type="entry name" value="3-methyl-2-oxobutanoate hydroxymethyltransferase"/>
    <property type="match status" value="1"/>
</dbReference>
<sequence length="270" mass="30149">MKKFTIVDFFKLKERKEPIVMVTAYDYVSARMADEAGVDAILVGDSLSMVIQGNENTLPCTIEDVIYHTKIVKKGVKNAFLIADMPFLSYQVSEAEAIRNAGLLIKAGAEAVKMEGGREVADLVKKLTDYGIPVMGHLGMTPQHVHYYGGYKLQAKTEKEIERLLENAKILEEAGVFSIVLEMVPAEAAKMVTDSVRVPTIGIGAGPYCDGQVLVFHDLLGLYPDFRPSFAKAYKELYREGVEGLKAFREEVKAKKFPDESHYFKLKREE</sequence>
<proteinExistence type="inferred from homology"/>
<comment type="subcellular location">
    <subcellularLocation>
        <location evidence="7">Cytoplasm</location>
    </subcellularLocation>
</comment>
<comment type="similarity">
    <text evidence="2 7">Belongs to the PanB family.</text>
</comment>
<dbReference type="InterPro" id="IPR015813">
    <property type="entry name" value="Pyrv/PenolPyrv_kinase-like_dom"/>
</dbReference>
<dbReference type="GO" id="GO:0008168">
    <property type="term" value="F:methyltransferase activity"/>
    <property type="evidence" value="ECO:0007669"/>
    <property type="project" value="UniProtKB-KW"/>
</dbReference>
<dbReference type="SUPFAM" id="SSF51621">
    <property type="entry name" value="Phosphoenolpyruvate/pyruvate domain"/>
    <property type="match status" value="1"/>
</dbReference>
<dbReference type="InterPro" id="IPR040442">
    <property type="entry name" value="Pyrv_kinase-like_dom_sf"/>
</dbReference>
<dbReference type="AlphaFoldDB" id="A0A7V3KNU9"/>
<keyword evidence="7 10" id="KW-0460">Magnesium</keyword>
<evidence type="ECO:0000256" key="5">
    <source>
        <dbReference type="ARBA" id="ARBA00022679"/>
    </source>
</evidence>
<organism evidence="11">
    <name type="scientific">candidate division WOR-3 bacterium</name>
    <dbReference type="NCBI Taxonomy" id="2052148"/>
    <lineage>
        <taxon>Bacteria</taxon>
        <taxon>Bacteria division WOR-3</taxon>
    </lineage>
</organism>
<keyword evidence="7" id="KW-0963">Cytoplasm</keyword>
<comment type="pathway">
    <text evidence="1 7">Cofactor biosynthesis; (R)-pantothenate biosynthesis; (R)-pantoate from 3-methyl-2-oxobutanoate: step 1/2.</text>
</comment>
<dbReference type="GO" id="GO:0015940">
    <property type="term" value="P:pantothenate biosynthetic process"/>
    <property type="evidence" value="ECO:0007669"/>
    <property type="project" value="UniProtKB-UniRule"/>
</dbReference>
<evidence type="ECO:0000256" key="3">
    <source>
        <dbReference type="ARBA" id="ARBA00011424"/>
    </source>
</evidence>
<keyword evidence="5 7" id="KW-0808">Transferase</keyword>
<dbReference type="NCBIfam" id="NF001452">
    <property type="entry name" value="PRK00311.1"/>
    <property type="match status" value="1"/>
</dbReference>
<keyword evidence="7 10" id="KW-0479">Metal-binding</keyword>
<dbReference type="EC" id="2.1.2.11" evidence="7"/>
<comment type="cofactor">
    <cofactor evidence="7 10">
        <name>Mg(2+)</name>
        <dbReference type="ChEBI" id="CHEBI:18420"/>
    </cofactor>
    <text evidence="7 10">Binds 1 Mg(2+) ion per subunit.</text>
</comment>
<dbReference type="PANTHER" id="PTHR20881:SF0">
    <property type="entry name" value="3-METHYL-2-OXOBUTANOATE HYDROXYMETHYLTRANSFERASE"/>
    <property type="match status" value="1"/>
</dbReference>
<feature type="binding site" evidence="7 10">
    <location>
        <position position="84"/>
    </location>
    <ligand>
        <name>Mg(2+)</name>
        <dbReference type="ChEBI" id="CHEBI:18420"/>
    </ligand>
</feature>
<evidence type="ECO:0000256" key="6">
    <source>
        <dbReference type="ARBA" id="ARBA00056497"/>
    </source>
</evidence>
<dbReference type="NCBIfam" id="TIGR00222">
    <property type="entry name" value="panB"/>
    <property type="match status" value="1"/>
</dbReference>
<feature type="binding site" evidence="7 9">
    <location>
        <position position="84"/>
    </location>
    <ligand>
        <name>3-methyl-2-oxobutanoate</name>
        <dbReference type="ChEBI" id="CHEBI:11851"/>
    </ligand>
</feature>
<evidence type="ECO:0000256" key="2">
    <source>
        <dbReference type="ARBA" id="ARBA00008676"/>
    </source>
</evidence>
<evidence type="ECO:0000313" key="11">
    <source>
        <dbReference type="EMBL" id="HGB36158.1"/>
    </source>
</evidence>
<dbReference type="UniPathway" id="UPA00028">
    <property type="reaction ID" value="UER00003"/>
</dbReference>
<comment type="caution">
    <text evidence="11">The sequence shown here is derived from an EMBL/GenBank/DDBJ whole genome shotgun (WGS) entry which is preliminary data.</text>
</comment>
<comment type="function">
    <text evidence="6 7">Catalyzes the reversible reaction in which hydroxymethyl group from 5,10-methylenetetrahydrofolate is transferred onto alpha-ketoisovalerate to form ketopantoate.</text>
</comment>
<evidence type="ECO:0000256" key="4">
    <source>
        <dbReference type="ARBA" id="ARBA00022655"/>
    </source>
</evidence>
<comment type="catalytic activity">
    <reaction evidence="7">
        <text>(6R)-5,10-methylene-5,6,7,8-tetrahydrofolate + 3-methyl-2-oxobutanoate + H2O = 2-dehydropantoate + (6S)-5,6,7,8-tetrahydrofolate</text>
        <dbReference type="Rhea" id="RHEA:11824"/>
        <dbReference type="ChEBI" id="CHEBI:11561"/>
        <dbReference type="ChEBI" id="CHEBI:11851"/>
        <dbReference type="ChEBI" id="CHEBI:15377"/>
        <dbReference type="ChEBI" id="CHEBI:15636"/>
        <dbReference type="ChEBI" id="CHEBI:57453"/>
        <dbReference type="EC" id="2.1.2.11"/>
    </reaction>
</comment>
<protein>
    <recommendedName>
        <fullName evidence="7">3-methyl-2-oxobutanoate hydroxymethyltransferase</fullName>
        <ecNumber evidence="7">2.1.2.11</ecNumber>
    </recommendedName>
    <alternativeName>
        <fullName evidence="7">Ketopantoate hydroxymethyltransferase</fullName>
        <shortName evidence="7">KPHMT</shortName>
    </alternativeName>
</protein>
<feature type="active site" description="Proton acceptor" evidence="7 8">
    <location>
        <position position="182"/>
    </location>
</feature>
<reference evidence="11" key="1">
    <citation type="journal article" date="2020" name="mSystems">
        <title>Genome- and Community-Level Interaction Insights into Carbon Utilization and Element Cycling Functions of Hydrothermarchaeota in Hydrothermal Sediment.</title>
        <authorList>
            <person name="Zhou Z."/>
            <person name="Liu Y."/>
            <person name="Xu W."/>
            <person name="Pan J."/>
            <person name="Luo Z.H."/>
            <person name="Li M."/>
        </authorList>
    </citation>
    <scope>NUCLEOTIDE SEQUENCE [LARGE SCALE GENOMIC DNA]</scope>
    <source>
        <strain evidence="11">SpSt-754</strain>
    </source>
</reference>
<dbReference type="HAMAP" id="MF_00156">
    <property type="entry name" value="PanB"/>
    <property type="match status" value="1"/>
</dbReference>
<keyword evidence="4 7" id="KW-0566">Pantothenate biosynthesis</keyword>
<dbReference type="InterPro" id="IPR003700">
    <property type="entry name" value="Pantoate_hydroxy_MeTrfase"/>
</dbReference>
<gene>
    <name evidence="7 11" type="primary">panB</name>
    <name evidence="11" type="ORF">ENV38_04565</name>
</gene>
<evidence type="ECO:0000256" key="10">
    <source>
        <dbReference type="PIRSR" id="PIRSR000388-3"/>
    </source>
</evidence>
<dbReference type="GO" id="GO:0003864">
    <property type="term" value="F:3-methyl-2-oxobutanoate hydroxymethyltransferase activity"/>
    <property type="evidence" value="ECO:0007669"/>
    <property type="project" value="UniProtKB-UniRule"/>
</dbReference>
<dbReference type="Gene3D" id="3.20.20.60">
    <property type="entry name" value="Phosphoenolpyruvate-binding domains"/>
    <property type="match status" value="1"/>
</dbReference>
<feature type="binding site" evidence="7 9">
    <location>
        <position position="113"/>
    </location>
    <ligand>
        <name>3-methyl-2-oxobutanoate</name>
        <dbReference type="ChEBI" id="CHEBI:11851"/>
    </ligand>
</feature>
<dbReference type="CDD" id="cd06557">
    <property type="entry name" value="KPHMT-like"/>
    <property type="match status" value="1"/>
</dbReference>
<evidence type="ECO:0000256" key="8">
    <source>
        <dbReference type="PIRSR" id="PIRSR000388-1"/>
    </source>
</evidence>
<dbReference type="PIRSF" id="PIRSF000388">
    <property type="entry name" value="Pantoate_hydroxy_MeTrfase"/>
    <property type="match status" value="1"/>
</dbReference>
<name>A0A7V3KNU9_UNCW3</name>
<accession>A0A7V3KNU9</accession>
<feature type="binding site" evidence="7 10">
    <location>
        <position position="115"/>
    </location>
    <ligand>
        <name>Mg(2+)</name>
        <dbReference type="ChEBI" id="CHEBI:18420"/>
    </ligand>
</feature>
<dbReference type="PANTHER" id="PTHR20881">
    <property type="entry name" value="3-METHYL-2-OXOBUTANOATE HYDROXYMETHYLTRANSFERASE"/>
    <property type="match status" value="1"/>
</dbReference>
<feature type="binding site" evidence="7 9">
    <location>
        <begin position="45"/>
        <end position="46"/>
    </location>
    <ligand>
        <name>3-methyl-2-oxobutanoate</name>
        <dbReference type="ChEBI" id="CHEBI:11851"/>
    </ligand>
</feature>
<dbReference type="EMBL" id="DTGD01000166">
    <property type="protein sequence ID" value="HGB36158.1"/>
    <property type="molecule type" value="Genomic_DNA"/>
</dbReference>
<feature type="binding site" evidence="7 10">
    <location>
        <position position="45"/>
    </location>
    <ligand>
        <name>Mg(2+)</name>
        <dbReference type="ChEBI" id="CHEBI:18420"/>
    </ligand>
</feature>
<dbReference type="GO" id="GO:0000287">
    <property type="term" value="F:magnesium ion binding"/>
    <property type="evidence" value="ECO:0007669"/>
    <property type="project" value="TreeGrafter"/>
</dbReference>